<organism evidence="5 6">
    <name type="scientific">Streptomyces yatensis</name>
    <dbReference type="NCBI Taxonomy" id="155177"/>
    <lineage>
        <taxon>Bacteria</taxon>
        <taxon>Bacillati</taxon>
        <taxon>Actinomycetota</taxon>
        <taxon>Actinomycetes</taxon>
        <taxon>Kitasatosporales</taxon>
        <taxon>Streptomycetaceae</taxon>
        <taxon>Streptomyces</taxon>
        <taxon>Streptomyces violaceusniger group</taxon>
    </lineage>
</organism>
<feature type="domain" description="HTH arsR-type" evidence="4">
    <location>
        <begin position="9"/>
        <end position="106"/>
    </location>
</feature>
<dbReference type="CDD" id="cd00090">
    <property type="entry name" value="HTH_ARSR"/>
    <property type="match status" value="1"/>
</dbReference>
<proteinExistence type="predicted"/>
<dbReference type="PANTHER" id="PTHR33154">
    <property type="entry name" value="TRANSCRIPTIONAL REGULATOR, ARSR FAMILY"/>
    <property type="match status" value="1"/>
</dbReference>
<accession>A0ABN2JBZ0</accession>
<keyword evidence="3" id="KW-0804">Transcription</keyword>
<evidence type="ECO:0000313" key="6">
    <source>
        <dbReference type="Proteomes" id="UP001499947"/>
    </source>
</evidence>
<dbReference type="Gene3D" id="1.10.10.10">
    <property type="entry name" value="Winged helix-like DNA-binding domain superfamily/Winged helix DNA-binding domain"/>
    <property type="match status" value="1"/>
</dbReference>
<evidence type="ECO:0000256" key="3">
    <source>
        <dbReference type="ARBA" id="ARBA00023163"/>
    </source>
</evidence>
<evidence type="ECO:0000256" key="1">
    <source>
        <dbReference type="ARBA" id="ARBA00023015"/>
    </source>
</evidence>
<keyword evidence="6" id="KW-1185">Reference proteome</keyword>
<evidence type="ECO:0000313" key="5">
    <source>
        <dbReference type="EMBL" id="GAA1722161.1"/>
    </source>
</evidence>
<dbReference type="SMART" id="SM00418">
    <property type="entry name" value="HTH_ARSR"/>
    <property type="match status" value="1"/>
</dbReference>
<keyword evidence="2" id="KW-0238">DNA-binding</keyword>
<dbReference type="PROSITE" id="PS50987">
    <property type="entry name" value="HTH_ARSR_2"/>
    <property type="match status" value="1"/>
</dbReference>
<dbReference type="Pfam" id="PF12840">
    <property type="entry name" value="HTH_20"/>
    <property type="match status" value="1"/>
</dbReference>
<reference evidence="5 6" key="1">
    <citation type="journal article" date="2019" name="Int. J. Syst. Evol. Microbiol.">
        <title>The Global Catalogue of Microorganisms (GCM) 10K type strain sequencing project: providing services to taxonomists for standard genome sequencing and annotation.</title>
        <authorList>
            <consortium name="The Broad Institute Genomics Platform"/>
            <consortium name="The Broad Institute Genome Sequencing Center for Infectious Disease"/>
            <person name="Wu L."/>
            <person name="Ma J."/>
        </authorList>
    </citation>
    <scope>NUCLEOTIDE SEQUENCE [LARGE SCALE GENOMIC DNA]</scope>
    <source>
        <strain evidence="5 6">JCM 13244</strain>
    </source>
</reference>
<dbReference type="InterPro" id="IPR001845">
    <property type="entry name" value="HTH_ArsR_DNA-bd_dom"/>
</dbReference>
<dbReference type="InterPro" id="IPR051081">
    <property type="entry name" value="HTH_MetalResp_TranReg"/>
</dbReference>
<protein>
    <submittedName>
        <fullName evidence="5">Metalloregulator ArsR/SmtB family transcription factor</fullName>
    </submittedName>
</protein>
<evidence type="ECO:0000256" key="2">
    <source>
        <dbReference type="ARBA" id="ARBA00023125"/>
    </source>
</evidence>
<gene>
    <name evidence="5" type="ORF">GCM10009680_74920</name>
</gene>
<comment type="caution">
    <text evidence="5">The sequence shown here is derived from an EMBL/GenBank/DDBJ whole genome shotgun (WGS) entry which is preliminary data.</text>
</comment>
<sequence length="113" mass="12172">MSTQIETPHPTSDELRLATVLAALADPARLSAVRTLATMGESPCTQLQQAAGLAISRSTFSHHQRVLREAGVLKVRVDGARRMLSLRRDELESCFPGLLNAVLATAPERLGTP</sequence>
<dbReference type="InterPro" id="IPR036390">
    <property type="entry name" value="WH_DNA-bd_sf"/>
</dbReference>
<name>A0ABN2JBZ0_9ACTN</name>
<dbReference type="SUPFAM" id="SSF46785">
    <property type="entry name" value="Winged helix' DNA-binding domain"/>
    <property type="match status" value="1"/>
</dbReference>
<evidence type="ECO:0000259" key="4">
    <source>
        <dbReference type="PROSITE" id="PS50987"/>
    </source>
</evidence>
<dbReference type="InterPro" id="IPR036388">
    <property type="entry name" value="WH-like_DNA-bd_sf"/>
</dbReference>
<dbReference type="PRINTS" id="PR00778">
    <property type="entry name" value="HTHARSR"/>
</dbReference>
<dbReference type="PANTHER" id="PTHR33154:SF12">
    <property type="entry name" value="TRANSCRIPTIONAL REGULATORY PROTEIN"/>
    <property type="match status" value="1"/>
</dbReference>
<dbReference type="Proteomes" id="UP001499947">
    <property type="component" value="Unassembled WGS sequence"/>
</dbReference>
<keyword evidence="1" id="KW-0805">Transcription regulation</keyword>
<dbReference type="RefSeq" id="WP_211124434.1">
    <property type="nucleotide sequence ID" value="NZ_BAAALR010000098.1"/>
</dbReference>
<dbReference type="EMBL" id="BAAALR010000098">
    <property type="protein sequence ID" value="GAA1722161.1"/>
    <property type="molecule type" value="Genomic_DNA"/>
</dbReference>
<dbReference type="InterPro" id="IPR011991">
    <property type="entry name" value="ArsR-like_HTH"/>
</dbReference>